<evidence type="ECO:0000313" key="3">
    <source>
        <dbReference type="Proteomes" id="UP001154282"/>
    </source>
</evidence>
<comment type="caution">
    <text evidence="2">The sequence shown here is derived from an EMBL/GenBank/DDBJ whole genome shotgun (WGS) entry which is preliminary data.</text>
</comment>
<sequence length="207" mass="22819">MVTSNLFNNATGNGLQVEFYNFCSISQGSRDSDPAGHKFPLPLTAKISMPLWAGECSTGCRWTCRRTSRYVRRPEPPKHGQRVRCARLGHPTGSTVLCWAGTWSSDGFWAGLRSIHGQNRARWALKRAAQEKYDGNAARTQSTSGVTARRAEHGHSGPVDDMFRRLPSSNLNSDDQSSGSRSNPPSPKGHADFSCRRNHNGSVIVDY</sequence>
<gene>
    <name evidence="2" type="ORF">LITE_LOCUS41418</name>
</gene>
<name>A0AAV0Q304_9ROSI</name>
<accession>A0AAV0Q304</accession>
<reference evidence="2" key="1">
    <citation type="submission" date="2022-08" db="EMBL/GenBank/DDBJ databases">
        <authorList>
            <person name="Gutierrez-Valencia J."/>
        </authorList>
    </citation>
    <scope>NUCLEOTIDE SEQUENCE</scope>
</reference>
<protein>
    <submittedName>
        <fullName evidence="2">Uncharacterized protein</fullName>
    </submittedName>
</protein>
<dbReference type="Proteomes" id="UP001154282">
    <property type="component" value="Unassembled WGS sequence"/>
</dbReference>
<keyword evidence="3" id="KW-1185">Reference proteome</keyword>
<organism evidence="2 3">
    <name type="scientific">Linum tenue</name>
    <dbReference type="NCBI Taxonomy" id="586396"/>
    <lineage>
        <taxon>Eukaryota</taxon>
        <taxon>Viridiplantae</taxon>
        <taxon>Streptophyta</taxon>
        <taxon>Embryophyta</taxon>
        <taxon>Tracheophyta</taxon>
        <taxon>Spermatophyta</taxon>
        <taxon>Magnoliopsida</taxon>
        <taxon>eudicotyledons</taxon>
        <taxon>Gunneridae</taxon>
        <taxon>Pentapetalae</taxon>
        <taxon>rosids</taxon>
        <taxon>fabids</taxon>
        <taxon>Malpighiales</taxon>
        <taxon>Linaceae</taxon>
        <taxon>Linum</taxon>
    </lineage>
</organism>
<feature type="compositionally biased region" description="Polar residues" evidence="1">
    <location>
        <begin position="167"/>
        <end position="183"/>
    </location>
</feature>
<evidence type="ECO:0000256" key="1">
    <source>
        <dbReference type="SAM" id="MobiDB-lite"/>
    </source>
</evidence>
<dbReference type="EMBL" id="CAMGYJ010000009">
    <property type="protein sequence ID" value="CAI0539815.1"/>
    <property type="molecule type" value="Genomic_DNA"/>
</dbReference>
<proteinExistence type="predicted"/>
<feature type="region of interest" description="Disordered" evidence="1">
    <location>
        <begin position="132"/>
        <end position="200"/>
    </location>
</feature>
<dbReference type="AlphaFoldDB" id="A0AAV0Q304"/>
<evidence type="ECO:0000313" key="2">
    <source>
        <dbReference type="EMBL" id="CAI0539815.1"/>
    </source>
</evidence>